<evidence type="ECO:0000256" key="1">
    <source>
        <dbReference type="SAM" id="MobiDB-lite"/>
    </source>
</evidence>
<feature type="domain" description="DUF4142" evidence="3">
    <location>
        <begin position="74"/>
        <end position="216"/>
    </location>
</feature>
<evidence type="ECO:0000259" key="3">
    <source>
        <dbReference type="Pfam" id="PF13628"/>
    </source>
</evidence>
<protein>
    <recommendedName>
        <fullName evidence="3">DUF4142 domain-containing protein</fullName>
    </recommendedName>
</protein>
<dbReference type="EMBL" id="FPKU01000002">
    <property type="protein sequence ID" value="SFZ85720.1"/>
    <property type="molecule type" value="Genomic_DNA"/>
</dbReference>
<evidence type="ECO:0000313" key="5">
    <source>
        <dbReference type="Proteomes" id="UP000183447"/>
    </source>
</evidence>
<sequence length="222" mass="22111">MKPIITGLMISLALTLPVQIGPAMAQTPEAVPQNTPAPAGPLPGLPAAPPPLDGAPPAMEVSVDPVEQAALVTSTEQFANSAAMASLLLALGAQAVAGASQDAELVAFATDSLARHTRLVEALRAAAAAGPVMVPVPLGLDMTHRQKLDALSGGVSATGAEASIEARYATMAAEIGAVAEALYTAYAEKGEDSPLKGFAAEALPEIAAEHAAAEALLARVGG</sequence>
<accession>A0A1K2I061</accession>
<dbReference type="InterPro" id="IPR025419">
    <property type="entry name" value="DUF4142"/>
</dbReference>
<organism evidence="4 5">
    <name type="scientific">Devosia enhydra</name>
    <dbReference type="NCBI Taxonomy" id="665118"/>
    <lineage>
        <taxon>Bacteria</taxon>
        <taxon>Pseudomonadati</taxon>
        <taxon>Pseudomonadota</taxon>
        <taxon>Alphaproteobacteria</taxon>
        <taxon>Hyphomicrobiales</taxon>
        <taxon>Devosiaceae</taxon>
        <taxon>Devosia</taxon>
    </lineage>
</organism>
<dbReference type="AlphaFoldDB" id="A0A1K2I061"/>
<feature type="signal peptide" evidence="2">
    <location>
        <begin position="1"/>
        <end position="25"/>
    </location>
</feature>
<feature type="region of interest" description="Disordered" evidence="1">
    <location>
        <begin position="27"/>
        <end position="59"/>
    </location>
</feature>
<keyword evidence="5" id="KW-1185">Reference proteome</keyword>
<evidence type="ECO:0000313" key="4">
    <source>
        <dbReference type="EMBL" id="SFZ85720.1"/>
    </source>
</evidence>
<gene>
    <name evidence="4" type="ORF">SAMN02983003_2889</name>
</gene>
<evidence type="ECO:0000256" key="2">
    <source>
        <dbReference type="SAM" id="SignalP"/>
    </source>
</evidence>
<feature type="chain" id="PRO_5012453524" description="DUF4142 domain-containing protein" evidence="2">
    <location>
        <begin position="26"/>
        <end position="222"/>
    </location>
</feature>
<feature type="compositionally biased region" description="Pro residues" evidence="1">
    <location>
        <begin position="38"/>
        <end position="54"/>
    </location>
</feature>
<dbReference type="Pfam" id="PF13628">
    <property type="entry name" value="DUF4142"/>
    <property type="match status" value="1"/>
</dbReference>
<name>A0A1K2I061_9HYPH</name>
<dbReference type="RefSeq" id="WP_072344317.1">
    <property type="nucleotide sequence ID" value="NZ_FPKU01000002.1"/>
</dbReference>
<dbReference type="Proteomes" id="UP000183447">
    <property type="component" value="Unassembled WGS sequence"/>
</dbReference>
<reference evidence="4 5" key="1">
    <citation type="submission" date="2016-11" db="EMBL/GenBank/DDBJ databases">
        <authorList>
            <person name="Jaros S."/>
            <person name="Januszkiewicz K."/>
            <person name="Wedrychowicz H."/>
        </authorList>
    </citation>
    <scope>NUCLEOTIDE SEQUENCE [LARGE SCALE GENOMIC DNA]</scope>
    <source>
        <strain evidence="4 5">ATCC 23634</strain>
    </source>
</reference>
<keyword evidence="2" id="KW-0732">Signal</keyword>
<proteinExistence type="predicted"/>